<comment type="caution">
    <text evidence="1">The sequence shown here is derived from an EMBL/GenBank/DDBJ whole genome shotgun (WGS) entry which is preliminary data.</text>
</comment>
<protein>
    <recommendedName>
        <fullName evidence="3">Serine-threonine protein kinase</fullName>
    </recommendedName>
</protein>
<dbReference type="EMBL" id="BIFH01000018">
    <property type="protein sequence ID" value="GCD95641.1"/>
    <property type="molecule type" value="Genomic_DNA"/>
</dbReference>
<keyword evidence="2" id="KW-1185">Reference proteome</keyword>
<name>A0A401YM25_9ACTN</name>
<dbReference type="OrthoDB" id="280053at2"/>
<evidence type="ECO:0008006" key="3">
    <source>
        <dbReference type="Google" id="ProtNLM"/>
    </source>
</evidence>
<proteinExistence type="predicted"/>
<evidence type="ECO:0000313" key="2">
    <source>
        <dbReference type="Proteomes" id="UP000286931"/>
    </source>
</evidence>
<gene>
    <name evidence="1" type="ORF">EHYA_03316</name>
</gene>
<sequence length="444" mass="46408">MSGPFQQFPLEGGSTADLYLLRYDRDGGLRSPVAEQEIKDRLAGVSDVFLFSHGWNNVFAQALDRYRSFVNGFIEQRRQFALPLPPDYKPLLIGVIWPSTSFVMPWEAGPDIAAEPDPDGAGARQVEEMFGLVTGALKAESDPEFVELVDGRTTIDAADARRAAEIVLDSLRAGRDPDDGSPPPTAEEFLGVWAALDGGGAAAPPAAPDDFGVAHPTTPGLLVAGGGFDPRSLLRTATVWTMKARAGDVGAKGVGPLVAHILRESAVRLHLIGHSFGAKVVLSALVAAAPTRPARSMLLLQAAVNRWCFAADVAGTGRSGGYHAALDLVDRPLLTTFSAFDDPLTRFFHLAMRGGQLGEPGVAAIGDPELYGALGGFGPAGVDAVSTRRSAAVPGSEHYDLGGGLRVIAVDGGVEIDGNPAISGHGDVSNPATWWAMHALAGPG</sequence>
<evidence type="ECO:0000313" key="1">
    <source>
        <dbReference type="EMBL" id="GCD95641.1"/>
    </source>
</evidence>
<dbReference type="RefSeq" id="WP_126637745.1">
    <property type="nucleotide sequence ID" value="NZ_BIFH01000018.1"/>
</dbReference>
<organism evidence="1 2">
    <name type="scientific">Embleya hyalina</name>
    <dbReference type="NCBI Taxonomy" id="516124"/>
    <lineage>
        <taxon>Bacteria</taxon>
        <taxon>Bacillati</taxon>
        <taxon>Actinomycetota</taxon>
        <taxon>Actinomycetes</taxon>
        <taxon>Kitasatosporales</taxon>
        <taxon>Streptomycetaceae</taxon>
        <taxon>Embleya</taxon>
    </lineage>
</organism>
<reference evidence="1 2" key="1">
    <citation type="submission" date="2018-12" db="EMBL/GenBank/DDBJ databases">
        <title>Draft genome sequence of Embleya hyalina NBRC 13850T.</title>
        <authorList>
            <person name="Komaki H."/>
            <person name="Hosoyama A."/>
            <person name="Kimura A."/>
            <person name="Ichikawa N."/>
            <person name="Tamura T."/>
        </authorList>
    </citation>
    <scope>NUCLEOTIDE SEQUENCE [LARGE SCALE GENOMIC DNA]</scope>
    <source>
        <strain evidence="1 2">NBRC 13850</strain>
    </source>
</reference>
<accession>A0A401YM25</accession>
<dbReference type="Proteomes" id="UP000286931">
    <property type="component" value="Unassembled WGS sequence"/>
</dbReference>
<dbReference type="AlphaFoldDB" id="A0A401YM25"/>